<feature type="domain" description="AB hydrolase-1" evidence="1">
    <location>
        <begin position="84"/>
        <end position="326"/>
    </location>
</feature>
<dbReference type="EMBL" id="SKBN01000536">
    <property type="protein sequence ID" value="TGJ75889.1"/>
    <property type="molecule type" value="Genomic_DNA"/>
</dbReference>
<dbReference type="AlphaFoldDB" id="A0A4Z0XWQ5"/>
<dbReference type="InterPro" id="IPR000073">
    <property type="entry name" value="AB_hydrolase_1"/>
</dbReference>
<dbReference type="SUPFAM" id="SSF53474">
    <property type="entry name" value="alpha/beta-Hydrolases"/>
    <property type="match status" value="1"/>
</dbReference>
<dbReference type="OrthoDB" id="190201at2759"/>
<organism evidence="2 3">
    <name type="scientific">Xylaria hypoxylon</name>
    <dbReference type="NCBI Taxonomy" id="37992"/>
    <lineage>
        <taxon>Eukaryota</taxon>
        <taxon>Fungi</taxon>
        <taxon>Dikarya</taxon>
        <taxon>Ascomycota</taxon>
        <taxon>Pezizomycotina</taxon>
        <taxon>Sordariomycetes</taxon>
        <taxon>Xylariomycetidae</taxon>
        <taxon>Xylariales</taxon>
        <taxon>Xylariaceae</taxon>
        <taxon>Xylaria</taxon>
    </lineage>
</organism>
<reference evidence="2 3" key="1">
    <citation type="submission" date="2019-03" db="EMBL/GenBank/DDBJ databases">
        <title>Draft genome sequence of Xylaria hypoxylon DSM 108379, a ubiquitous saprotrophic-parasitic fungi on hardwood.</title>
        <authorList>
            <person name="Buettner E."/>
            <person name="Leonhardt S."/>
            <person name="Gebauer A.M."/>
            <person name="Liers C."/>
            <person name="Hofrichter M."/>
            <person name="Kellner H."/>
        </authorList>
    </citation>
    <scope>NUCLEOTIDE SEQUENCE [LARGE SCALE GENOMIC DNA]</scope>
    <source>
        <strain evidence="2 3">DSM 108379</strain>
    </source>
</reference>
<keyword evidence="3" id="KW-1185">Reference proteome</keyword>
<sequence length="336" mass="37287">MRPQTPFYLLTLLAPSKSPSCQDLRIPVSVAKSTPAEFYSEPYNKEILYALAGRNILVSNSYEMSARLCMPENSHGPHADTLQVLVHGASFNKNMWDVQYDPDTYSWVRRMSHEGYPTLTVDLVGNGNSTFPDGFAQAKLVAGGGQRVVLVGFSIGAITANSLAEQYPSDVDAIILHGITWDATWIYPALLSGLQAPAQQVDPEKWGHLQPTYQTQSTREGRLVACFAGSYDARIAEYDWQTRDFDTLGAAITFTYHLVNAPEYIGPVFLGIGNQDSTFCGGQFCREQPYAVYDMFPKAKAHEVKVYEETGHLILYHHTAPKLMADTLAFLHSQGF</sequence>
<protein>
    <recommendedName>
        <fullName evidence="1">AB hydrolase-1 domain-containing protein</fullName>
    </recommendedName>
</protein>
<evidence type="ECO:0000313" key="3">
    <source>
        <dbReference type="Proteomes" id="UP000297716"/>
    </source>
</evidence>
<proteinExistence type="predicted"/>
<evidence type="ECO:0000259" key="1">
    <source>
        <dbReference type="Pfam" id="PF12697"/>
    </source>
</evidence>
<name>A0A4Z0XWQ5_9PEZI</name>
<accession>A0A4Z0XWQ5</accession>
<gene>
    <name evidence="2" type="ORF">E0Z10_g10944</name>
</gene>
<dbReference type="Gene3D" id="3.40.50.1820">
    <property type="entry name" value="alpha/beta hydrolase"/>
    <property type="match status" value="1"/>
</dbReference>
<dbReference type="InterPro" id="IPR029058">
    <property type="entry name" value="AB_hydrolase_fold"/>
</dbReference>
<dbReference type="Proteomes" id="UP000297716">
    <property type="component" value="Unassembled WGS sequence"/>
</dbReference>
<dbReference type="Pfam" id="PF12697">
    <property type="entry name" value="Abhydrolase_6"/>
    <property type="match status" value="1"/>
</dbReference>
<evidence type="ECO:0000313" key="2">
    <source>
        <dbReference type="EMBL" id="TGJ75889.1"/>
    </source>
</evidence>
<comment type="caution">
    <text evidence="2">The sequence shown here is derived from an EMBL/GenBank/DDBJ whole genome shotgun (WGS) entry which is preliminary data.</text>
</comment>
<dbReference type="STRING" id="37992.A0A4Z0XWQ5"/>